<dbReference type="InterPro" id="IPR037185">
    <property type="entry name" value="EmrE-like"/>
</dbReference>
<evidence type="ECO:0000256" key="1">
    <source>
        <dbReference type="SAM" id="Phobius"/>
    </source>
</evidence>
<feature type="transmembrane region" description="Helical" evidence="1">
    <location>
        <begin position="238"/>
        <end position="260"/>
    </location>
</feature>
<reference key="2">
    <citation type="submission" date="2011-04" db="EMBL/GenBank/DDBJ databases">
        <title>Complete sequence of chromosome of Haliscomenobacter hydrossis DSM 1100.</title>
        <authorList>
            <consortium name="US DOE Joint Genome Institute (JGI-PGF)"/>
            <person name="Lucas S."/>
            <person name="Han J."/>
            <person name="Lapidus A."/>
            <person name="Bruce D."/>
            <person name="Goodwin L."/>
            <person name="Pitluck S."/>
            <person name="Peters L."/>
            <person name="Kyrpides N."/>
            <person name="Mavromatis K."/>
            <person name="Ivanova N."/>
            <person name="Ovchinnikova G."/>
            <person name="Pagani I."/>
            <person name="Daligault H."/>
            <person name="Detter J.C."/>
            <person name="Han C."/>
            <person name="Land M."/>
            <person name="Hauser L."/>
            <person name="Markowitz V."/>
            <person name="Cheng J.-F."/>
            <person name="Hugenholtz P."/>
            <person name="Woyke T."/>
            <person name="Wu D."/>
            <person name="Verbarg S."/>
            <person name="Frueling A."/>
            <person name="Brambilla E."/>
            <person name="Klenk H.-P."/>
            <person name="Eisen J.A."/>
        </authorList>
    </citation>
    <scope>NUCLEOTIDE SEQUENCE</scope>
    <source>
        <strain>DSM 1100</strain>
    </source>
</reference>
<dbReference type="GO" id="GO:0016020">
    <property type="term" value="C:membrane"/>
    <property type="evidence" value="ECO:0007669"/>
    <property type="project" value="InterPro"/>
</dbReference>
<feature type="domain" description="EamA" evidence="2">
    <location>
        <begin position="7"/>
        <end position="136"/>
    </location>
</feature>
<dbReference type="PANTHER" id="PTHR22911:SF79">
    <property type="entry name" value="MOBA-LIKE NTP TRANSFERASE DOMAIN-CONTAINING PROTEIN"/>
    <property type="match status" value="1"/>
</dbReference>
<dbReference type="Proteomes" id="UP000008461">
    <property type="component" value="Chromosome"/>
</dbReference>
<dbReference type="KEGG" id="hhy:Halhy_3992"/>
<dbReference type="SUPFAM" id="SSF103481">
    <property type="entry name" value="Multidrug resistance efflux transporter EmrE"/>
    <property type="match status" value="2"/>
</dbReference>
<proteinExistence type="predicted"/>
<evidence type="ECO:0000313" key="4">
    <source>
        <dbReference type="Proteomes" id="UP000008461"/>
    </source>
</evidence>
<organism evidence="3 4">
    <name type="scientific">Haliscomenobacter hydrossis (strain ATCC 27775 / DSM 1100 / LMG 10767 / O)</name>
    <dbReference type="NCBI Taxonomy" id="760192"/>
    <lineage>
        <taxon>Bacteria</taxon>
        <taxon>Pseudomonadati</taxon>
        <taxon>Bacteroidota</taxon>
        <taxon>Saprospiria</taxon>
        <taxon>Saprospirales</taxon>
        <taxon>Haliscomenobacteraceae</taxon>
        <taxon>Haliscomenobacter</taxon>
    </lineage>
</organism>
<dbReference type="EMBL" id="CP002691">
    <property type="protein sequence ID" value="AEE51840.1"/>
    <property type="molecule type" value="Genomic_DNA"/>
</dbReference>
<feature type="transmembrane region" description="Helical" evidence="1">
    <location>
        <begin position="34"/>
        <end position="53"/>
    </location>
</feature>
<accession>F4L5K5</accession>
<dbReference type="OrthoDB" id="9150437at2"/>
<gene>
    <name evidence="3" type="ordered locus">Halhy_3992</name>
</gene>
<dbReference type="Pfam" id="PF00892">
    <property type="entry name" value="EamA"/>
    <property type="match status" value="2"/>
</dbReference>
<protein>
    <recommendedName>
        <fullName evidence="2">EamA domain-containing protein</fullName>
    </recommendedName>
</protein>
<dbReference type="HOGENOM" id="CLU_033863_15_3_10"/>
<dbReference type="AlphaFoldDB" id="F4L5K5"/>
<feature type="transmembrane region" description="Helical" evidence="1">
    <location>
        <begin position="119"/>
        <end position="141"/>
    </location>
</feature>
<name>F4L5K5_HALH1</name>
<feature type="transmembrane region" description="Helical" evidence="1">
    <location>
        <begin position="7"/>
        <end position="28"/>
    </location>
</feature>
<feature type="transmembrane region" description="Helical" evidence="1">
    <location>
        <begin position="272"/>
        <end position="289"/>
    </location>
</feature>
<evidence type="ECO:0000259" key="2">
    <source>
        <dbReference type="Pfam" id="PF00892"/>
    </source>
</evidence>
<feature type="domain" description="EamA" evidence="2">
    <location>
        <begin position="146"/>
        <end position="281"/>
    </location>
</feature>
<sequence>MTAAQKAYLQLHFAVLLFGFTAILGKLIQLSALVLVWWRVLITALSLMLLINTFKLVRTLPRRQLWSLIGIGIIVGLHWLTFYGAIKLSNSSIGVLAMGSTSLFSAILEPLILKRKFNLLEIGLGLLIIPGMALVVNGIDFSMMDGLLVGVVSAILAATFSILNKAQVAQLDSLSMTFIELSSACIFLGLVILGSSWYNGNFPVMLPPHWSDWGYLLLLALLCTTFGYALALNALKHLSAFVSNLSMNLEPVYAIVLAWLLLNEDKELSANFYWGAAVIMAVVFSYPVLKRVRGFGGS</sequence>
<feature type="transmembrane region" description="Helical" evidence="1">
    <location>
        <begin position="65"/>
        <end position="86"/>
    </location>
</feature>
<keyword evidence="1" id="KW-1133">Transmembrane helix</keyword>
<dbReference type="STRING" id="760192.Halhy_3992"/>
<feature type="transmembrane region" description="Helical" evidence="1">
    <location>
        <begin position="213"/>
        <end position="231"/>
    </location>
</feature>
<feature type="transmembrane region" description="Helical" evidence="1">
    <location>
        <begin position="178"/>
        <end position="198"/>
    </location>
</feature>
<keyword evidence="1" id="KW-0812">Transmembrane</keyword>
<dbReference type="PANTHER" id="PTHR22911">
    <property type="entry name" value="ACYL-MALONYL CONDENSING ENZYME-RELATED"/>
    <property type="match status" value="1"/>
</dbReference>
<feature type="transmembrane region" description="Helical" evidence="1">
    <location>
        <begin position="147"/>
        <end position="166"/>
    </location>
</feature>
<reference evidence="3 4" key="1">
    <citation type="journal article" date="2011" name="Stand. Genomic Sci.">
        <title>Complete genome sequence of Haliscomenobacter hydrossis type strain (O).</title>
        <authorList>
            <consortium name="US DOE Joint Genome Institute (JGI-PGF)"/>
            <person name="Daligault H."/>
            <person name="Lapidus A."/>
            <person name="Zeytun A."/>
            <person name="Nolan M."/>
            <person name="Lucas S."/>
            <person name="Del Rio T.G."/>
            <person name="Tice H."/>
            <person name="Cheng J.F."/>
            <person name="Tapia R."/>
            <person name="Han C."/>
            <person name="Goodwin L."/>
            <person name="Pitluck S."/>
            <person name="Liolios K."/>
            <person name="Pagani I."/>
            <person name="Ivanova N."/>
            <person name="Huntemann M."/>
            <person name="Mavromatis K."/>
            <person name="Mikhailova N."/>
            <person name="Pati A."/>
            <person name="Chen A."/>
            <person name="Palaniappan K."/>
            <person name="Land M."/>
            <person name="Hauser L."/>
            <person name="Brambilla E.M."/>
            <person name="Rohde M."/>
            <person name="Verbarg S."/>
            <person name="Goker M."/>
            <person name="Bristow J."/>
            <person name="Eisen J.A."/>
            <person name="Markowitz V."/>
            <person name="Hugenholtz P."/>
            <person name="Kyrpides N.C."/>
            <person name="Klenk H.P."/>
            <person name="Woyke T."/>
        </authorList>
    </citation>
    <scope>NUCLEOTIDE SEQUENCE [LARGE SCALE GENOMIC DNA]</scope>
    <source>
        <strain evidence="4">ATCC 27775 / DSM 1100 / LMG 10767 / O</strain>
    </source>
</reference>
<dbReference type="InterPro" id="IPR000620">
    <property type="entry name" value="EamA_dom"/>
</dbReference>
<dbReference type="RefSeq" id="WP_013766378.1">
    <property type="nucleotide sequence ID" value="NC_015510.1"/>
</dbReference>
<keyword evidence="1" id="KW-0472">Membrane</keyword>
<keyword evidence="4" id="KW-1185">Reference proteome</keyword>
<evidence type="ECO:0000313" key="3">
    <source>
        <dbReference type="EMBL" id="AEE51840.1"/>
    </source>
</evidence>
<dbReference type="eggNOG" id="COG0697">
    <property type="taxonomic scope" value="Bacteria"/>
</dbReference>
<feature type="transmembrane region" description="Helical" evidence="1">
    <location>
        <begin position="92"/>
        <end position="112"/>
    </location>
</feature>